<keyword evidence="3" id="KW-1185">Reference proteome</keyword>
<name>A0A839UJ88_9GAMM</name>
<comment type="caution">
    <text evidence="2">The sequence shown here is derived from an EMBL/GenBank/DDBJ whole genome shotgun (WGS) entry which is preliminary data.</text>
</comment>
<dbReference type="AlphaFoldDB" id="A0A839UJ88"/>
<evidence type="ECO:0000313" key="2">
    <source>
        <dbReference type="EMBL" id="MBB3168164.1"/>
    </source>
</evidence>
<protein>
    <recommendedName>
        <fullName evidence="1">DUF3806 domain-containing protein</fullName>
    </recommendedName>
</protein>
<sequence length="172" mass="19111">MPQLRSLGALLFWAVIAVPHTTAEPTNVVITELSWADKQFMEAQIARVDDLVRTELGAQIHGQERDLDVLQRVVSRNLVERTDTQTQQALGLALGNVIANKTGMQWVTYVDDAGRSRALCVKDTTHCLFPMTMLSRRMAVGLYPEVKKIYAEALEMVAPVINKSPYDVATEG</sequence>
<dbReference type="EMBL" id="JACHXZ010000002">
    <property type="protein sequence ID" value="MBB3168164.1"/>
    <property type="molecule type" value="Genomic_DNA"/>
</dbReference>
<accession>A0A839UJ88</accession>
<proteinExistence type="predicted"/>
<organism evidence="2 3">
    <name type="scientific">Simiduia aestuariiviva</name>
    <dbReference type="NCBI Taxonomy" id="1510459"/>
    <lineage>
        <taxon>Bacteria</taxon>
        <taxon>Pseudomonadati</taxon>
        <taxon>Pseudomonadota</taxon>
        <taxon>Gammaproteobacteria</taxon>
        <taxon>Cellvibrionales</taxon>
        <taxon>Cellvibrionaceae</taxon>
        <taxon>Simiduia</taxon>
    </lineage>
</organism>
<dbReference type="InterPro" id="IPR024266">
    <property type="entry name" value="DUF3806"/>
</dbReference>
<dbReference type="RefSeq" id="WP_183909632.1">
    <property type="nucleotide sequence ID" value="NZ_JACHXZ010000002.1"/>
</dbReference>
<evidence type="ECO:0000313" key="3">
    <source>
        <dbReference type="Proteomes" id="UP000559987"/>
    </source>
</evidence>
<evidence type="ECO:0000259" key="1">
    <source>
        <dbReference type="Pfam" id="PF12713"/>
    </source>
</evidence>
<gene>
    <name evidence="2" type="ORF">FHS30_001348</name>
</gene>
<dbReference type="Proteomes" id="UP000559987">
    <property type="component" value="Unassembled WGS sequence"/>
</dbReference>
<dbReference type="Gene3D" id="1.20.120.1090">
    <property type="match status" value="1"/>
</dbReference>
<feature type="domain" description="DUF3806" evidence="1">
    <location>
        <begin position="66"/>
        <end position="150"/>
    </location>
</feature>
<reference evidence="2 3" key="1">
    <citation type="submission" date="2020-08" db="EMBL/GenBank/DDBJ databases">
        <title>Genomic Encyclopedia of Type Strains, Phase III (KMG-III): the genomes of soil and plant-associated and newly described type strains.</title>
        <authorList>
            <person name="Whitman W."/>
        </authorList>
    </citation>
    <scope>NUCLEOTIDE SEQUENCE [LARGE SCALE GENOMIC DNA]</scope>
    <source>
        <strain evidence="2 3">CECT 8571</strain>
    </source>
</reference>
<dbReference type="Pfam" id="PF12713">
    <property type="entry name" value="DUF3806"/>
    <property type="match status" value="1"/>
</dbReference>